<gene>
    <name evidence="1" type="ORF">GDO81_027317</name>
</gene>
<dbReference type="Proteomes" id="UP000824782">
    <property type="component" value="Unassembled WGS sequence"/>
</dbReference>
<dbReference type="AlphaFoldDB" id="A0AAV6Z1X5"/>
<dbReference type="EMBL" id="WNYA01005526">
    <property type="protein sequence ID" value="KAG8542170.1"/>
    <property type="molecule type" value="Genomic_DNA"/>
</dbReference>
<proteinExistence type="predicted"/>
<evidence type="ECO:0000313" key="1">
    <source>
        <dbReference type="EMBL" id="KAG8542170.1"/>
    </source>
</evidence>
<name>A0AAV6Z1X5_ENGPU</name>
<accession>A0AAV6Z1X5</accession>
<organism evidence="1 2">
    <name type="scientific">Engystomops pustulosus</name>
    <name type="common">Tungara frog</name>
    <name type="synonym">Physalaemus pustulosus</name>
    <dbReference type="NCBI Taxonomy" id="76066"/>
    <lineage>
        <taxon>Eukaryota</taxon>
        <taxon>Metazoa</taxon>
        <taxon>Chordata</taxon>
        <taxon>Craniata</taxon>
        <taxon>Vertebrata</taxon>
        <taxon>Euteleostomi</taxon>
        <taxon>Amphibia</taxon>
        <taxon>Batrachia</taxon>
        <taxon>Anura</taxon>
        <taxon>Neobatrachia</taxon>
        <taxon>Hyloidea</taxon>
        <taxon>Leptodactylidae</taxon>
        <taxon>Leiuperinae</taxon>
        <taxon>Engystomops</taxon>
    </lineage>
</organism>
<protein>
    <submittedName>
        <fullName evidence="1">Uncharacterized protein</fullName>
    </submittedName>
</protein>
<comment type="caution">
    <text evidence="1">The sequence shown here is derived from an EMBL/GenBank/DDBJ whole genome shotgun (WGS) entry which is preliminary data.</text>
</comment>
<evidence type="ECO:0000313" key="2">
    <source>
        <dbReference type="Proteomes" id="UP000824782"/>
    </source>
</evidence>
<keyword evidence="2" id="KW-1185">Reference proteome</keyword>
<sequence>MGKGLRIDTYMQDRYTQVSAGRTYTPLLQYEWSRRLYRFISLWCENWGSQQPILITHPVDIKCRFWMIQLKGYYSFNILKVYS</sequence>
<reference evidence="1" key="1">
    <citation type="thesis" date="2020" institute="ProQuest LLC" country="789 East Eisenhower Parkway, Ann Arbor, MI, USA">
        <title>Comparative Genomics and Chromosome Evolution.</title>
        <authorList>
            <person name="Mudd A.B."/>
        </authorList>
    </citation>
    <scope>NUCLEOTIDE SEQUENCE</scope>
    <source>
        <strain evidence="1">237g6f4</strain>
        <tissue evidence="1">Blood</tissue>
    </source>
</reference>